<dbReference type="Gene3D" id="3.20.20.70">
    <property type="entry name" value="Aldolase class I"/>
    <property type="match status" value="1"/>
</dbReference>
<organism evidence="4 5">
    <name type="scientific">Alkalibacter rhizosphaerae</name>
    <dbReference type="NCBI Taxonomy" id="2815577"/>
    <lineage>
        <taxon>Bacteria</taxon>
        <taxon>Bacillati</taxon>
        <taxon>Bacillota</taxon>
        <taxon>Clostridia</taxon>
        <taxon>Eubacteriales</taxon>
        <taxon>Eubacteriaceae</taxon>
        <taxon>Alkalibacter</taxon>
    </lineage>
</organism>
<reference evidence="4" key="1">
    <citation type="submission" date="2021-03" db="EMBL/GenBank/DDBJ databases">
        <title>Alkalibacter marinus sp. nov., isolated from tidal flat sediment.</title>
        <authorList>
            <person name="Namirimu T."/>
            <person name="Yang J.-A."/>
            <person name="Yang S.-H."/>
            <person name="Kim Y.-J."/>
            <person name="Kwon K.K."/>
        </authorList>
    </citation>
    <scope>NUCLEOTIDE SEQUENCE</scope>
    <source>
        <strain evidence="4">ES005</strain>
    </source>
</reference>
<evidence type="ECO:0000313" key="4">
    <source>
        <dbReference type="EMBL" id="QSX08766.1"/>
    </source>
</evidence>
<dbReference type="KEGG" id="alka:J0B03_01350"/>
<dbReference type="Proteomes" id="UP000663499">
    <property type="component" value="Chromosome"/>
</dbReference>
<dbReference type="InterPro" id="IPR058240">
    <property type="entry name" value="rSAM_sf"/>
</dbReference>
<feature type="domain" description="PDZ" evidence="2">
    <location>
        <begin position="6"/>
        <end position="54"/>
    </location>
</feature>
<dbReference type="SUPFAM" id="SSF102114">
    <property type="entry name" value="Radical SAM enzymes"/>
    <property type="match status" value="1"/>
</dbReference>
<gene>
    <name evidence="4" type="ORF">J0B03_01350</name>
</gene>
<evidence type="ECO:0000259" key="3">
    <source>
        <dbReference type="Pfam" id="PF19238"/>
    </source>
</evidence>
<evidence type="ECO:0000313" key="5">
    <source>
        <dbReference type="Proteomes" id="UP000663499"/>
    </source>
</evidence>
<dbReference type="InterPro" id="IPR007549">
    <property type="entry name" value="DUF512"/>
</dbReference>
<dbReference type="InterPro" id="IPR041489">
    <property type="entry name" value="PDZ_6"/>
</dbReference>
<dbReference type="Pfam" id="PF04459">
    <property type="entry name" value="DUF512"/>
    <property type="match status" value="1"/>
</dbReference>
<keyword evidence="5" id="KW-1185">Reference proteome</keyword>
<feature type="domain" description="DUF512" evidence="1">
    <location>
        <begin position="220"/>
        <end position="421"/>
    </location>
</feature>
<dbReference type="AlphaFoldDB" id="A0A974XFI7"/>
<sequence length="437" mass="50361">MKEIRITAIEAESIAEELEVEAGDQLLTINGKVPKDIFDYYYLVNDEELLLEIQKPSGEIWELEIEKELDESLGLEFEEGLLDEPKSCFNKCVFCFIDQLPKGMRPSLYFKDDDTRLSFMHGNYVTLTNLKEEEIQRIIDYRIQPINISVHSTDPQLRRELLNNKNAGKIMEYIDRFADHGMLMNSQIVLCPDLNDKVKLSRSLEDLAERYPYMETVSVVPVGITKFRQNLAAMRLFTQEEAEETIRRIQKMQELMLQKHQTRFVFASDEFYLTANRDLPPADHYEGFRQLENGVGMLRLFMEQAEAALERLDGTEKGRAVSVATGKLAKNSIQDLVDRFKQRIPSADVQVHCIENRFFGEKITVTGLLTGRDLVEQLKEDGHHQTILIPENMLKHDEPLFLDDMTLEEAMKALDAQVIPVSLDGDAFVANLKYLKN</sequence>
<protein>
    <submittedName>
        <fullName evidence="4">DUF512 domain-containing protein</fullName>
    </submittedName>
</protein>
<accession>A0A974XFI7</accession>
<dbReference type="Pfam" id="PF17820">
    <property type="entry name" value="PDZ_6"/>
    <property type="match status" value="1"/>
</dbReference>
<dbReference type="InterPro" id="IPR045375">
    <property type="entry name" value="Put_radical_SAM-like_N"/>
</dbReference>
<feature type="domain" description="Putative radical SAM N-terminal" evidence="3">
    <location>
        <begin position="67"/>
        <end position="216"/>
    </location>
</feature>
<evidence type="ECO:0000259" key="2">
    <source>
        <dbReference type="Pfam" id="PF17820"/>
    </source>
</evidence>
<dbReference type="InterPro" id="IPR036034">
    <property type="entry name" value="PDZ_sf"/>
</dbReference>
<dbReference type="SUPFAM" id="SSF50156">
    <property type="entry name" value="PDZ domain-like"/>
    <property type="match status" value="1"/>
</dbReference>
<name>A0A974XFI7_9FIRM</name>
<dbReference type="RefSeq" id="WP_207300107.1">
    <property type="nucleotide sequence ID" value="NZ_CP071444.1"/>
</dbReference>
<proteinExistence type="predicted"/>
<dbReference type="InterPro" id="IPR013785">
    <property type="entry name" value="Aldolase_TIM"/>
</dbReference>
<dbReference type="Pfam" id="PF19238">
    <property type="entry name" value="Radical_SAM_2"/>
    <property type="match status" value="1"/>
</dbReference>
<dbReference type="EMBL" id="CP071444">
    <property type="protein sequence ID" value="QSX08766.1"/>
    <property type="molecule type" value="Genomic_DNA"/>
</dbReference>
<evidence type="ECO:0000259" key="1">
    <source>
        <dbReference type="Pfam" id="PF04459"/>
    </source>
</evidence>